<dbReference type="EMBL" id="UINC01188952">
    <property type="protein sequence ID" value="SVE02414.1"/>
    <property type="molecule type" value="Genomic_DNA"/>
</dbReference>
<reference evidence="2" key="1">
    <citation type="submission" date="2018-05" db="EMBL/GenBank/DDBJ databases">
        <authorList>
            <person name="Lanie J.A."/>
            <person name="Ng W.-L."/>
            <person name="Kazmierczak K.M."/>
            <person name="Andrzejewski T.M."/>
            <person name="Davidsen T.M."/>
            <person name="Wayne K.J."/>
            <person name="Tettelin H."/>
            <person name="Glass J.I."/>
            <person name="Rusch D."/>
            <person name="Podicherti R."/>
            <person name="Tsui H.-C.T."/>
            <person name="Winkler M.E."/>
        </authorList>
    </citation>
    <scope>NUCLEOTIDE SEQUENCE</scope>
</reference>
<proteinExistence type="predicted"/>
<dbReference type="InterPro" id="IPR001387">
    <property type="entry name" value="Cro/C1-type_HTH"/>
</dbReference>
<feature type="domain" description="HTH cro/C1-type" evidence="1">
    <location>
        <begin position="2"/>
        <end position="57"/>
    </location>
</feature>
<dbReference type="AlphaFoldDB" id="A0A383A3Z1"/>
<dbReference type="CDD" id="cd00093">
    <property type="entry name" value="HTH_XRE"/>
    <property type="match status" value="1"/>
</dbReference>
<accession>A0A383A3Z1</accession>
<dbReference type="GO" id="GO:0003677">
    <property type="term" value="F:DNA binding"/>
    <property type="evidence" value="ECO:0007669"/>
    <property type="project" value="InterPro"/>
</dbReference>
<evidence type="ECO:0000259" key="1">
    <source>
        <dbReference type="PROSITE" id="PS50943"/>
    </source>
</evidence>
<dbReference type="Pfam" id="PF01381">
    <property type="entry name" value="HTH_3"/>
    <property type="match status" value="1"/>
</dbReference>
<dbReference type="SUPFAM" id="SSF47413">
    <property type="entry name" value="lambda repressor-like DNA-binding domains"/>
    <property type="match status" value="1"/>
</dbReference>
<feature type="non-terminal residue" evidence="2">
    <location>
        <position position="1"/>
    </location>
</feature>
<dbReference type="InterPro" id="IPR010982">
    <property type="entry name" value="Lambda_DNA-bd_dom_sf"/>
</dbReference>
<dbReference type="Gene3D" id="1.10.260.40">
    <property type="entry name" value="lambda repressor-like DNA-binding domains"/>
    <property type="match status" value="1"/>
</dbReference>
<name>A0A383A3Z1_9ZZZZ</name>
<gene>
    <name evidence="2" type="ORF">METZ01_LOCUS455268</name>
</gene>
<sequence>VLKKERKLRGFTQGQLAKESGVATSIVNDLENGIRHAGIKSLAKIAKGLGLNEERKLSFLLAGIVFSKRDQVLPDLDNYHPVLYNFLPYSLRRQGISPEEINEVFPPTTAGAPLEIHLKNGTLISMKIAFKLTTSAKSPTSKGDGDE</sequence>
<dbReference type="SMART" id="SM00530">
    <property type="entry name" value="HTH_XRE"/>
    <property type="match status" value="1"/>
</dbReference>
<dbReference type="PROSITE" id="PS50943">
    <property type="entry name" value="HTH_CROC1"/>
    <property type="match status" value="1"/>
</dbReference>
<organism evidence="2">
    <name type="scientific">marine metagenome</name>
    <dbReference type="NCBI Taxonomy" id="408172"/>
    <lineage>
        <taxon>unclassified sequences</taxon>
        <taxon>metagenomes</taxon>
        <taxon>ecological metagenomes</taxon>
    </lineage>
</organism>
<protein>
    <recommendedName>
        <fullName evidence="1">HTH cro/C1-type domain-containing protein</fullName>
    </recommendedName>
</protein>
<evidence type="ECO:0000313" key="2">
    <source>
        <dbReference type="EMBL" id="SVE02414.1"/>
    </source>
</evidence>